<proteinExistence type="inferred from homology"/>
<dbReference type="PANTHER" id="PTHR43227">
    <property type="entry name" value="BLL4140 PROTEIN"/>
    <property type="match status" value="1"/>
</dbReference>
<dbReference type="PROSITE" id="PS50928">
    <property type="entry name" value="ABC_TM1"/>
    <property type="match status" value="1"/>
</dbReference>
<evidence type="ECO:0000313" key="9">
    <source>
        <dbReference type="EMBL" id="MXY92872.1"/>
    </source>
</evidence>
<feature type="transmembrane region" description="Helical" evidence="7">
    <location>
        <begin position="26"/>
        <end position="45"/>
    </location>
</feature>
<dbReference type="InterPro" id="IPR000515">
    <property type="entry name" value="MetI-like"/>
</dbReference>
<dbReference type="GO" id="GO:0055085">
    <property type="term" value="P:transmembrane transport"/>
    <property type="evidence" value="ECO:0007669"/>
    <property type="project" value="InterPro"/>
</dbReference>
<protein>
    <submittedName>
        <fullName evidence="9">Sugar ABC transporter permease</fullName>
    </submittedName>
</protein>
<dbReference type="PANTHER" id="PTHR43227:SF11">
    <property type="entry name" value="BLL4140 PROTEIN"/>
    <property type="match status" value="1"/>
</dbReference>
<evidence type="ECO:0000256" key="4">
    <source>
        <dbReference type="ARBA" id="ARBA00022692"/>
    </source>
</evidence>
<evidence type="ECO:0000256" key="5">
    <source>
        <dbReference type="ARBA" id="ARBA00022989"/>
    </source>
</evidence>
<feature type="transmembrane region" description="Helical" evidence="7">
    <location>
        <begin position="282"/>
        <end position="307"/>
    </location>
</feature>
<keyword evidence="2 7" id="KW-0813">Transport</keyword>
<gene>
    <name evidence="9" type="ORF">F4Y42_05420</name>
</gene>
<feature type="transmembrane region" description="Helical" evidence="7">
    <location>
        <begin position="132"/>
        <end position="153"/>
    </location>
</feature>
<dbReference type="InterPro" id="IPR035906">
    <property type="entry name" value="MetI-like_sf"/>
</dbReference>
<accession>A0A6B0YT00</accession>
<dbReference type="SUPFAM" id="SSF161098">
    <property type="entry name" value="MetI-like"/>
    <property type="match status" value="1"/>
</dbReference>
<dbReference type="CDD" id="cd06261">
    <property type="entry name" value="TM_PBP2"/>
    <property type="match status" value="1"/>
</dbReference>
<dbReference type="Gene3D" id="1.10.3720.10">
    <property type="entry name" value="MetI-like"/>
    <property type="match status" value="1"/>
</dbReference>
<evidence type="ECO:0000259" key="8">
    <source>
        <dbReference type="PROSITE" id="PS50928"/>
    </source>
</evidence>
<evidence type="ECO:0000256" key="7">
    <source>
        <dbReference type="RuleBase" id="RU363032"/>
    </source>
</evidence>
<keyword evidence="4 7" id="KW-0812">Transmembrane</keyword>
<evidence type="ECO:0000256" key="6">
    <source>
        <dbReference type="ARBA" id="ARBA00023136"/>
    </source>
</evidence>
<organism evidence="9">
    <name type="scientific">Caldilineaceae bacterium SB0664_bin_27</name>
    <dbReference type="NCBI Taxonomy" id="2605260"/>
    <lineage>
        <taxon>Bacteria</taxon>
        <taxon>Bacillati</taxon>
        <taxon>Chloroflexota</taxon>
        <taxon>Caldilineae</taxon>
        <taxon>Caldilineales</taxon>
        <taxon>Caldilineaceae</taxon>
    </lineage>
</organism>
<dbReference type="GO" id="GO:0005886">
    <property type="term" value="C:plasma membrane"/>
    <property type="evidence" value="ECO:0007669"/>
    <property type="project" value="UniProtKB-SubCell"/>
</dbReference>
<name>A0A6B0YT00_9CHLR</name>
<comment type="similarity">
    <text evidence="7">Belongs to the binding-protein-dependent transport system permease family.</text>
</comment>
<evidence type="ECO:0000256" key="2">
    <source>
        <dbReference type="ARBA" id="ARBA00022448"/>
    </source>
</evidence>
<dbReference type="InterPro" id="IPR050809">
    <property type="entry name" value="UgpAE/MalFG_permease"/>
</dbReference>
<feature type="transmembrane region" description="Helical" evidence="7">
    <location>
        <begin position="221"/>
        <end position="245"/>
    </location>
</feature>
<reference evidence="9" key="1">
    <citation type="submission" date="2019-09" db="EMBL/GenBank/DDBJ databases">
        <title>Characterisation of the sponge microbiome using genome-centric metagenomics.</title>
        <authorList>
            <person name="Engelberts J.P."/>
            <person name="Robbins S.J."/>
            <person name="De Goeij J.M."/>
            <person name="Aranda M."/>
            <person name="Bell S.C."/>
            <person name="Webster N.S."/>
        </authorList>
    </citation>
    <scope>NUCLEOTIDE SEQUENCE</scope>
    <source>
        <strain evidence="9">SB0664_bin_27</strain>
    </source>
</reference>
<feature type="domain" description="ABC transmembrane type-1" evidence="8">
    <location>
        <begin position="87"/>
        <end position="303"/>
    </location>
</feature>
<dbReference type="Pfam" id="PF00528">
    <property type="entry name" value="BPD_transp_1"/>
    <property type="match status" value="1"/>
</dbReference>
<evidence type="ECO:0000256" key="1">
    <source>
        <dbReference type="ARBA" id="ARBA00004651"/>
    </source>
</evidence>
<comment type="subcellular location">
    <subcellularLocation>
        <location evidence="1 7">Cell membrane</location>
        <topology evidence="1 7">Multi-pass membrane protein</topology>
    </subcellularLocation>
</comment>
<keyword evidence="3" id="KW-1003">Cell membrane</keyword>
<keyword evidence="6 7" id="KW-0472">Membrane</keyword>
<dbReference type="AlphaFoldDB" id="A0A6B0YT00"/>
<evidence type="ECO:0000256" key="3">
    <source>
        <dbReference type="ARBA" id="ARBA00022475"/>
    </source>
</evidence>
<dbReference type="EMBL" id="VXRG01000047">
    <property type="protein sequence ID" value="MXY92872.1"/>
    <property type="molecule type" value="Genomic_DNA"/>
</dbReference>
<sequence>MQVLAPVIDDLKEQASRFVRYLPRLWPLYVMVIPALIHLVLLSYYPMYGIRIAFQDYKPALGFAKSPWVGLKQFQLMLENPSFWQIFRNTIVIATSKIVTLQFCAVVLALLLNEVRKLFYKRSVQSLVYLPYFLSWIVLGGIMLEMLGSAGVVNQLLQRAGVEQPIIFLGNNRTFVPTLVASHLWQQVGWATILYLAALTSIDPQLLEAAAIDGAGRFQRVLYIILPGVLPTLLLVLCLDFGLLFNAAGFDQVLNLYNPAVYSTGDILDTWIYREGLLGARFSLATAVGLVRSVLGLILIVVSLRLISRFTDYQVY</sequence>
<comment type="caution">
    <text evidence="9">The sequence shown here is derived from an EMBL/GenBank/DDBJ whole genome shotgun (WGS) entry which is preliminary data.</text>
</comment>
<keyword evidence="5 7" id="KW-1133">Transmembrane helix</keyword>
<feature type="transmembrane region" description="Helical" evidence="7">
    <location>
        <begin position="91"/>
        <end position="112"/>
    </location>
</feature>